<dbReference type="InterPro" id="IPR015946">
    <property type="entry name" value="KH_dom-like_a/b"/>
</dbReference>
<evidence type="ECO:0000313" key="11">
    <source>
        <dbReference type="Proteomes" id="UP001314263"/>
    </source>
</evidence>
<dbReference type="PANTHER" id="PTHR43834">
    <property type="entry name" value="GTPASE DER"/>
    <property type="match status" value="1"/>
</dbReference>
<evidence type="ECO:0000256" key="5">
    <source>
        <dbReference type="ARBA" id="ARBA00022741"/>
    </source>
</evidence>
<dbReference type="Gene3D" id="3.40.50.300">
    <property type="entry name" value="P-loop containing nucleotide triphosphate hydrolases"/>
    <property type="match status" value="2"/>
</dbReference>
<dbReference type="InterPro" id="IPR031166">
    <property type="entry name" value="G_ENGA"/>
</dbReference>
<evidence type="ECO:0000256" key="4">
    <source>
        <dbReference type="ARBA" id="ARBA00022737"/>
    </source>
</evidence>
<dbReference type="InterPro" id="IPR005225">
    <property type="entry name" value="Small_GTP-bd"/>
</dbReference>
<sequence>MMKHICSRPASLLQQGPRAAAQRPAVSGGAQACLLCPLRQAAAQHQRRCIQVRSLAAEEASAVADEATSGSVSEQERAQYERWAAEVAAAEEFAQRAAADAEAEEEDEGPPLQVRGRAKLQQSRRQLARRGDAPPQAHIPFSALPKVAIVGRPNVGKSALFNRITGSSLAIVYDYPGVTRDRLYTRATWGDTDFVVVDTGGLMSKAAQLPDGQRAAAERAISAAGLPQAIERQAAAGVAEADALVLVMDGQQGLTGADEEVVSWLRKTHPKKPLLLAVNKCENPQKADLQIADFWQLGLEPIAVSAISGTGTGDLMEQLVGMLPPPKSAEEVDSSDKALAVAIIGRPNVGKSSILNSLVGEERSIVSAMSGTTRDAIDTELTLPDGQRFTLIDTAGIRKRTAVASSDDGAEPLSVNRALQAVRRSDVVALVLDASECADTDSERFVITQQDFRLAEVIADEGRACVIVINKWDTVPNKTSNTHVTFKDEVLAQLRGLSWATVLFTSASTGQRITKILEAATAAAEEHRRRISTATINMVVRDTVNWRQPPTLRGSNRKGRIYYATQAAVRPPTFVFFVNDPKLFTDEYRRYVETQLRSNVGFPGTPVRLYWRGKTMSLASSRDARQQPGKAA</sequence>
<dbReference type="CDD" id="cd01894">
    <property type="entry name" value="EngA1"/>
    <property type="match status" value="1"/>
</dbReference>
<keyword evidence="11" id="KW-1185">Reference proteome</keyword>
<dbReference type="InterPro" id="IPR006073">
    <property type="entry name" value="GTP-bd"/>
</dbReference>
<comment type="caution">
    <text evidence="10">The sequence shown here is derived from an EMBL/GenBank/DDBJ whole genome shotgun (WGS) entry which is preliminary data.</text>
</comment>
<dbReference type="FunFam" id="3.40.50.300:FF:000040">
    <property type="entry name" value="GTPase Der"/>
    <property type="match status" value="1"/>
</dbReference>
<evidence type="ECO:0000256" key="3">
    <source>
        <dbReference type="ARBA" id="ARBA00022517"/>
    </source>
</evidence>
<dbReference type="CDD" id="cd01895">
    <property type="entry name" value="EngA2"/>
    <property type="match status" value="1"/>
</dbReference>
<evidence type="ECO:0000256" key="6">
    <source>
        <dbReference type="ARBA" id="ARBA00023134"/>
    </source>
</evidence>
<evidence type="ECO:0000256" key="2">
    <source>
        <dbReference type="ARBA" id="ARBA00020953"/>
    </source>
</evidence>
<dbReference type="FunFam" id="3.30.300.20:FF:000004">
    <property type="entry name" value="GTPase Der"/>
    <property type="match status" value="1"/>
</dbReference>
<dbReference type="Pfam" id="PF01926">
    <property type="entry name" value="MMR_HSR1"/>
    <property type="match status" value="2"/>
</dbReference>
<keyword evidence="6" id="KW-0342">GTP-binding</keyword>
<feature type="region of interest" description="Disordered" evidence="8">
    <location>
        <begin position="95"/>
        <end position="136"/>
    </location>
</feature>
<gene>
    <name evidence="10" type="ORF">CVIRNUC_000438</name>
</gene>
<dbReference type="InterPro" id="IPR027417">
    <property type="entry name" value="P-loop_NTPase"/>
</dbReference>
<evidence type="ECO:0000256" key="7">
    <source>
        <dbReference type="ARBA" id="ARBA00032345"/>
    </source>
</evidence>
<dbReference type="AlphaFoldDB" id="A0AAV1HUA7"/>
<protein>
    <recommendedName>
        <fullName evidence="2">GTPase Der</fullName>
    </recommendedName>
    <alternativeName>
        <fullName evidence="7">GTP-binding protein EngA</fullName>
    </alternativeName>
</protein>
<dbReference type="Gene3D" id="3.30.300.20">
    <property type="match status" value="1"/>
</dbReference>
<feature type="domain" description="EngA-type G" evidence="9">
    <location>
        <begin position="339"/>
        <end position="528"/>
    </location>
</feature>
<dbReference type="GO" id="GO:0009507">
    <property type="term" value="C:chloroplast"/>
    <property type="evidence" value="ECO:0007669"/>
    <property type="project" value="TreeGrafter"/>
</dbReference>
<dbReference type="PANTHER" id="PTHR43834:SF2">
    <property type="entry name" value="GTPASE DER"/>
    <property type="match status" value="1"/>
</dbReference>
<keyword evidence="5" id="KW-0547">Nucleotide-binding</keyword>
<evidence type="ECO:0000256" key="1">
    <source>
        <dbReference type="ARBA" id="ARBA00008279"/>
    </source>
</evidence>
<feature type="domain" description="EngA-type G" evidence="9">
    <location>
        <begin position="145"/>
        <end position="327"/>
    </location>
</feature>
<dbReference type="FunFam" id="3.40.50.300:FF:001185">
    <property type="entry name" value="GTPase Der"/>
    <property type="match status" value="1"/>
</dbReference>
<dbReference type="GO" id="GO:0005525">
    <property type="term" value="F:GTP binding"/>
    <property type="evidence" value="ECO:0007669"/>
    <property type="project" value="UniProtKB-KW"/>
</dbReference>
<keyword evidence="4" id="KW-0677">Repeat</keyword>
<comment type="similarity">
    <text evidence="1">Belongs to the TRAFAC class TrmE-Era-EngA-EngB-Septin-like GTPase superfamily. EngA (Der) GTPase family.</text>
</comment>
<dbReference type="InterPro" id="IPR032859">
    <property type="entry name" value="KH_dom-like"/>
</dbReference>
<dbReference type="InterPro" id="IPR016484">
    <property type="entry name" value="GTPase_Der"/>
</dbReference>
<dbReference type="PROSITE" id="PS51712">
    <property type="entry name" value="G_ENGA"/>
    <property type="match status" value="2"/>
</dbReference>
<keyword evidence="3" id="KW-0690">Ribosome biogenesis</keyword>
<dbReference type="GO" id="GO:0042254">
    <property type="term" value="P:ribosome biogenesis"/>
    <property type="evidence" value="ECO:0007669"/>
    <property type="project" value="UniProtKB-KW"/>
</dbReference>
<dbReference type="PRINTS" id="PR00326">
    <property type="entry name" value="GTP1OBG"/>
</dbReference>
<dbReference type="Proteomes" id="UP001314263">
    <property type="component" value="Unassembled WGS sequence"/>
</dbReference>
<dbReference type="HAMAP" id="MF_00195">
    <property type="entry name" value="GTPase_Der"/>
    <property type="match status" value="1"/>
</dbReference>
<accession>A0AAV1HUA7</accession>
<reference evidence="10 11" key="1">
    <citation type="submission" date="2023-10" db="EMBL/GenBank/DDBJ databases">
        <authorList>
            <person name="Maclean D."/>
            <person name="Macfadyen A."/>
        </authorList>
    </citation>
    <scope>NUCLEOTIDE SEQUENCE [LARGE SCALE GENOMIC DNA]</scope>
</reference>
<evidence type="ECO:0000313" key="10">
    <source>
        <dbReference type="EMBL" id="CAK0734487.1"/>
    </source>
</evidence>
<dbReference type="SUPFAM" id="SSF52540">
    <property type="entry name" value="P-loop containing nucleoside triphosphate hydrolases"/>
    <property type="match status" value="2"/>
</dbReference>
<evidence type="ECO:0000259" key="9">
    <source>
        <dbReference type="PROSITE" id="PS51712"/>
    </source>
</evidence>
<evidence type="ECO:0000256" key="8">
    <source>
        <dbReference type="SAM" id="MobiDB-lite"/>
    </source>
</evidence>
<organism evidence="10 11">
    <name type="scientific">Coccomyxa viridis</name>
    <dbReference type="NCBI Taxonomy" id="1274662"/>
    <lineage>
        <taxon>Eukaryota</taxon>
        <taxon>Viridiplantae</taxon>
        <taxon>Chlorophyta</taxon>
        <taxon>core chlorophytes</taxon>
        <taxon>Trebouxiophyceae</taxon>
        <taxon>Trebouxiophyceae incertae sedis</taxon>
        <taxon>Coccomyxaceae</taxon>
        <taxon>Coccomyxa</taxon>
    </lineage>
</organism>
<dbReference type="NCBIfam" id="TIGR00231">
    <property type="entry name" value="small_GTP"/>
    <property type="match status" value="2"/>
</dbReference>
<dbReference type="NCBIfam" id="TIGR03594">
    <property type="entry name" value="GTPase_EngA"/>
    <property type="match status" value="1"/>
</dbReference>
<proteinExistence type="inferred from homology"/>
<dbReference type="EMBL" id="CAUYUE010000001">
    <property type="protein sequence ID" value="CAK0734487.1"/>
    <property type="molecule type" value="Genomic_DNA"/>
</dbReference>
<dbReference type="Pfam" id="PF14714">
    <property type="entry name" value="KH_dom-like"/>
    <property type="match status" value="1"/>
</dbReference>
<name>A0AAV1HUA7_9CHLO</name>